<evidence type="ECO:0000313" key="2">
    <source>
        <dbReference type="EMBL" id="SMF18945.1"/>
    </source>
</evidence>
<name>A0A1Y6BNG1_9BACT</name>
<dbReference type="AlphaFoldDB" id="A0A1Y6BNG1"/>
<dbReference type="Proteomes" id="UP000192907">
    <property type="component" value="Unassembled WGS sequence"/>
</dbReference>
<dbReference type="EMBL" id="FWZT01000006">
    <property type="protein sequence ID" value="SMF18945.1"/>
    <property type="molecule type" value="Genomic_DNA"/>
</dbReference>
<feature type="signal peptide" evidence="1">
    <location>
        <begin position="1"/>
        <end position="20"/>
    </location>
</feature>
<feature type="chain" id="PRO_5012599442" evidence="1">
    <location>
        <begin position="21"/>
        <end position="173"/>
    </location>
</feature>
<protein>
    <submittedName>
        <fullName evidence="2">Uncharacterized protein</fullName>
    </submittedName>
</protein>
<evidence type="ECO:0000313" key="3">
    <source>
        <dbReference type="Proteomes" id="UP000192907"/>
    </source>
</evidence>
<keyword evidence="3" id="KW-1185">Reference proteome</keyword>
<evidence type="ECO:0000256" key="1">
    <source>
        <dbReference type="SAM" id="SignalP"/>
    </source>
</evidence>
<reference evidence="3" key="1">
    <citation type="submission" date="2017-04" db="EMBL/GenBank/DDBJ databases">
        <authorList>
            <person name="Varghese N."/>
            <person name="Submissions S."/>
        </authorList>
    </citation>
    <scope>NUCLEOTIDE SEQUENCE [LARGE SCALE GENOMIC DNA]</scope>
    <source>
        <strain evidence="3">RKEM611</strain>
    </source>
</reference>
<gene>
    <name evidence="2" type="ORF">SAMN06296036_106219</name>
</gene>
<accession>A0A1Y6BNG1</accession>
<keyword evidence="1" id="KW-0732">Signal</keyword>
<sequence length="173" mass="19248">MNKISKSIILSSFMAHTAFATSWNFNSTTLCKLHYSSTAYGKEVESVVAHTGLYTEKGSYTGIPSGVFFWSDIQDISLDRKDPSSPLVGNVVLSGSGGQWRDTVLYPVVQYFVTFNDGSSLISNVHEIEIIKEISSRDYREYTKSIEKLNNEFLGSSPITRTECVEASIYRAS</sequence>
<proteinExistence type="predicted"/>
<organism evidence="2 3">
    <name type="scientific">Pseudobacteriovorax antillogorgiicola</name>
    <dbReference type="NCBI Taxonomy" id="1513793"/>
    <lineage>
        <taxon>Bacteria</taxon>
        <taxon>Pseudomonadati</taxon>
        <taxon>Bdellovibrionota</taxon>
        <taxon>Oligoflexia</taxon>
        <taxon>Oligoflexales</taxon>
        <taxon>Pseudobacteriovoracaceae</taxon>
        <taxon>Pseudobacteriovorax</taxon>
    </lineage>
</organism>
<dbReference type="RefSeq" id="WP_132317719.1">
    <property type="nucleotide sequence ID" value="NZ_FWZT01000006.1"/>
</dbReference>